<comment type="similarity">
    <text evidence="2 8">Belongs to the 4-toluene sulfonate uptake permease (TSUP) (TC 2.A.102) family.</text>
</comment>
<evidence type="ECO:0000313" key="10">
    <source>
        <dbReference type="Proteomes" id="UP000001929"/>
    </source>
</evidence>
<evidence type="ECO:0000256" key="5">
    <source>
        <dbReference type="ARBA" id="ARBA00022692"/>
    </source>
</evidence>
<dbReference type="KEGG" id="rru:Rru_A0685"/>
<evidence type="ECO:0000256" key="6">
    <source>
        <dbReference type="ARBA" id="ARBA00022989"/>
    </source>
</evidence>
<dbReference type="eggNOG" id="COG0730">
    <property type="taxonomic scope" value="Bacteria"/>
</dbReference>
<keyword evidence="3" id="KW-0813">Transport</keyword>
<evidence type="ECO:0000256" key="7">
    <source>
        <dbReference type="ARBA" id="ARBA00023136"/>
    </source>
</evidence>
<evidence type="ECO:0000256" key="3">
    <source>
        <dbReference type="ARBA" id="ARBA00022448"/>
    </source>
</evidence>
<keyword evidence="6 8" id="KW-1133">Transmembrane helix</keyword>
<organism evidence="9 10">
    <name type="scientific">Rhodospirillum rubrum (strain ATCC 11170 / ATH 1.1.1 / DSM 467 / LMG 4362 / NCIMB 8255 / S1)</name>
    <dbReference type="NCBI Taxonomy" id="269796"/>
    <lineage>
        <taxon>Bacteria</taxon>
        <taxon>Pseudomonadati</taxon>
        <taxon>Pseudomonadota</taxon>
        <taxon>Alphaproteobacteria</taxon>
        <taxon>Rhodospirillales</taxon>
        <taxon>Rhodospirillaceae</taxon>
        <taxon>Rhodospirillum</taxon>
    </lineage>
</organism>
<dbReference type="EnsemblBacteria" id="ABC21489">
    <property type="protein sequence ID" value="ABC21489"/>
    <property type="gene ID" value="Rru_A0685"/>
</dbReference>
<accession>Q2RWK6</accession>
<keyword evidence="4 8" id="KW-1003">Cell membrane</keyword>
<dbReference type="EMBL" id="CP000230">
    <property type="protein sequence ID" value="ABC21489.1"/>
    <property type="molecule type" value="Genomic_DNA"/>
</dbReference>
<keyword evidence="7 8" id="KW-0472">Membrane</keyword>
<feature type="transmembrane region" description="Helical" evidence="8">
    <location>
        <begin position="73"/>
        <end position="95"/>
    </location>
</feature>
<feature type="transmembrane region" description="Helical" evidence="8">
    <location>
        <begin position="135"/>
        <end position="158"/>
    </location>
</feature>
<dbReference type="Proteomes" id="UP000001929">
    <property type="component" value="Chromosome"/>
</dbReference>
<evidence type="ECO:0000256" key="1">
    <source>
        <dbReference type="ARBA" id="ARBA00004651"/>
    </source>
</evidence>
<evidence type="ECO:0000313" key="9">
    <source>
        <dbReference type="EMBL" id="ABC21489.1"/>
    </source>
</evidence>
<keyword evidence="5 8" id="KW-0812">Transmembrane</keyword>
<dbReference type="RefSeq" id="WP_011388443.1">
    <property type="nucleotide sequence ID" value="NC_007643.1"/>
</dbReference>
<comment type="subcellular location">
    <subcellularLocation>
        <location evidence="1 8">Cell membrane</location>
        <topology evidence="1 8">Multi-pass membrane protein</topology>
    </subcellularLocation>
</comment>
<reference evidence="9 10" key="1">
    <citation type="journal article" date="2011" name="Stand. Genomic Sci.">
        <title>Complete genome sequence of Rhodospirillum rubrum type strain (S1).</title>
        <authorList>
            <person name="Munk A.C."/>
            <person name="Copeland A."/>
            <person name="Lucas S."/>
            <person name="Lapidus A."/>
            <person name="Del Rio T.G."/>
            <person name="Barry K."/>
            <person name="Detter J.C."/>
            <person name="Hammon N."/>
            <person name="Israni S."/>
            <person name="Pitluck S."/>
            <person name="Brettin T."/>
            <person name="Bruce D."/>
            <person name="Han C."/>
            <person name="Tapia R."/>
            <person name="Gilna P."/>
            <person name="Schmutz J."/>
            <person name="Larimer F."/>
            <person name="Land M."/>
            <person name="Kyrpides N.C."/>
            <person name="Mavromatis K."/>
            <person name="Richardson P."/>
            <person name="Rohde M."/>
            <person name="Goker M."/>
            <person name="Klenk H.P."/>
            <person name="Zhang Y."/>
            <person name="Roberts G.P."/>
            <person name="Reslewic S."/>
            <person name="Schwartz D.C."/>
        </authorList>
    </citation>
    <scope>NUCLEOTIDE SEQUENCE [LARGE SCALE GENOMIC DNA]</scope>
    <source>
        <strain evidence="10">ATCC 11170 / ATH 1.1.1 / DSM 467 / LMG 4362 / NCIMB 8255 / S1</strain>
    </source>
</reference>
<evidence type="ECO:0000256" key="4">
    <source>
        <dbReference type="ARBA" id="ARBA00022475"/>
    </source>
</evidence>
<dbReference type="STRING" id="269796.Rru_A0685"/>
<dbReference type="Pfam" id="PF01925">
    <property type="entry name" value="TauE"/>
    <property type="match status" value="1"/>
</dbReference>
<feature type="transmembrane region" description="Helical" evidence="8">
    <location>
        <begin position="170"/>
        <end position="190"/>
    </location>
</feature>
<name>Q2RWK6_RHORT</name>
<feature type="transmembrane region" description="Helical" evidence="8">
    <location>
        <begin position="102"/>
        <end position="123"/>
    </location>
</feature>
<dbReference type="PANTHER" id="PTHR30269:SF32">
    <property type="entry name" value="MEMBRANE TRANSPORTER PROTEIN-RELATED"/>
    <property type="match status" value="1"/>
</dbReference>
<dbReference type="PANTHER" id="PTHR30269">
    <property type="entry name" value="TRANSMEMBRANE PROTEIN YFCA"/>
    <property type="match status" value="1"/>
</dbReference>
<gene>
    <name evidence="9" type="ordered locus">Rru_A0685</name>
</gene>
<feature type="transmembrane region" description="Helical" evidence="8">
    <location>
        <begin position="6"/>
        <end position="30"/>
    </location>
</feature>
<protein>
    <recommendedName>
        <fullName evidence="8">Probable membrane transporter protein</fullName>
    </recommendedName>
</protein>
<keyword evidence="10" id="KW-1185">Reference proteome</keyword>
<dbReference type="GO" id="GO:0005886">
    <property type="term" value="C:plasma membrane"/>
    <property type="evidence" value="ECO:0007669"/>
    <property type="project" value="UniProtKB-SubCell"/>
</dbReference>
<dbReference type="InterPro" id="IPR002781">
    <property type="entry name" value="TM_pro_TauE-like"/>
</dbReference>
<feature type="transmembrane region" description="Helical" evidence="8">
    <location>
        <begin position="233"/>
        <end position="251"/>
    </location>
</feature>
<dbReference type="PhylomeDB" id="Q2RWK6"/>
<proteinExistence type="inferred from homology"/>
<evidence type="ECO:0000256" key="8">
    <source>
        <dbReference type="RuleBase" id="RU363041"/>
    </source>
</evidence>
<dbReference type="PATRIC" id="fig|269796.9.peg.738"/>
<dbReference type="InterPro" id="IPR052017">
    <property type="entry name" value="TSUP"/>
</dbReference>
<evidence type="ECO:0000256" key="2">
    <source>
        <dbReference type="ARBA" id="ARBA00009142"/>
    </source>
</evidence>
<sequence>MDPLDLTFLVVVFLVAGLVKGLLGLGLPLIAMGLMSLRLPPAEAAALVVVPSLVTNIWQMVVGPHLRMLIGRLTPMIAGIALGTWIGALVIGTAAHKAGGAASALVGLLLALYALYGLVGLPLPNPVRVPWRLTWGLGSGLLTGLLTAATGVFTLPTVPYLQSLRLERDALIQALGLAFTVSTLALAALLRGSGHLNGDLGLGAGIALAAALSGTAAGGIVRRHIPPARFRRGFFLFLLVLGVVLVFQTALKSGWI</sequence>
<dbReference type="HOGENOM" id="CLU_054750_7_1_5"/>
<feature type="transmembrane region" description="Helical" evidence="8">
    <location>
        <begin position="202"/>
        <end position="221"/>
    </location>
</feature>
<dbReference type="AlphaFoldDB" id="Q2RWK6"/>